<dbReference type="EMBL" id="JAFNAA010000030">
    <property type="protein sequence ID" value="MBO1109773.1"/>
    <property type="molecule type" value="Genomic_DNA"/>
</dbReference>
<dbReference type="PANTHER" id="PTHR30231:SF7">
    <property type="entry name" value="BLR4117 PROTEIN"/>
    <property type="match status" value="1"/>
</dbReference>
<evidence type="ECO:0000313" key="4">
    <source>
        <dbReference type="Proteomes" id="UP000664658"/>
    </source>
</evidence>
<keyword evidence="1" id="KW-0540">Nuclease</keyword>
<dbReference type="InterPro" id="IPR013520">
    <property type="entry name" value="Ribonucl_H"/>
</dbReference>
<dbReference type="GO" id="GO:0003676">
    <property type="term" value="F:nucleic acid binding"/>
    <property type="evidence" value="ECO:0007669"/>
    <property type="project" value="InterPro"/>
</dbReference>
<dbReference type="GO" id="GO:0008408">
    <property type="term" value="F:3'-5' exonuclease activity"/>
    <property type="evidence" value="ECO:0007669"/>
    <property type="project" value="TreeGrafter"/>
</dbReference>
<dbReference type="GO" id="GO:0005829">
    <property type="term" value="C:cytosol"/>
    <property type="evidence" value="ECO:0007669"/>
    <property type="project" value="TreeGrafter"/>
</dbReference>
<proteinExistence type="predicted"/>
<dbReference type="InterPro" id="IPR036397">
    <property type="entry name" value="RNaseH_sf"/>
</dbReference>
<name>A0A8I1W9E6_PLESH</name>
<evidence type="ECO:0000256" key="2">
    <source>
        <dbReference type="ARBA" id="ARBA00022839"/>
    </source>
</evidence>
<dbReference type="Pfam" id="PF00929">
    <property type="entry name" value="RNase_T"/>
    <property type="match status" value="1"/>
</dbReference>
<reference evidence="3" key="1">
    <citation type="submission" date="2021-03" db="EMBL/GenBank/DDBJ databases">
        <title>Plesiomonas shigelloides zfcc0051, isolated from zebrafish feces.</title>
        <authorList>
            <person name="Vanderhoek Z."/>
            <person name="Gaulke C."/>
        </authorList>
    </citation>
    <scope>NUCLEOTIDE SEQUENCE</scope>
    <source>
        <strain evidence="3">Zfcc0051</strain>
    </source>
</reference>
<comment type="caution">
    <text evidence="3">The sequence shown here is derived from an EMBL/GenBank/DDBJ whole genome shotgun (WGS) entry which is preliminary data.</text>
</comment>
<gene>
    <name evidence="3" type="ORF">J2R62_16475</name>
</gene>
<protein>
    <submittedName>
        <fullName evidence="3">3'-5' exonuclease</fullName>
    </submittedName>
</protein>
<keyword evidence="2 3" id="KW-0378">Hydrolase</keyword>
<dbReference type="InterPro" id="IPR012337">
    <property type="entry name" value="RNaseH-like_sf"/>
</dbReference>
<dbReference type="CDD" id="cd06127">
    <property type="entry name" value="DEDDh"/>
    <property type="match status" value="1"/>
</dbReference>
<dbReference type="SMART" id="SM00479">
    <property type="entry name" value="EXOIII"/>
    <property type="match status" value="1"/>
</dbReference>
<keyword evidence="2 3" id="KW-0269">Exonuclease</keyword>
<evidence type="ECO:0000256" key="1">
    <source>
        <dbReference type="ARBA" id="ARBA00022722"/>
    </source>
</evidence>
<dbReference type="Gene3D" id="3.30.420.10">
    <property type="entry name" value="Ribonuclease H-like superfamily/Ribonuclease H"/>
    <property type="match status" value="1"/>
</dbReference>
<dbReference type="AlphaFoldDB" id="A0A8I1W9E6"/>
<dbReference type="RefSeq" id="WP_052181292.1">
    <property type="nucleotide sequence ID" value="NZ_CP076371.1"/>
</dbReference>
<dbReference type="NCBIfam" id="NF006601">
    <property type="entry name" value="PRK09145.1"/>
    <property type="match status" value="1"/>
</dbReference>
<dbReference type="PANTHER" id="PTHR30231">
    <property type="entry name" value="DNA POLYMERASE III SUBUNIT EPSILON"/>
    <property type="match status" value="1"/>
</dbReference>
<organism evidence="3 4">
    <name type="scientific">Plesiomonas shigelloides</name>
    <name type="common">Aeromonas shigelloides</name>
    <dbReference type="NCBI Taxonomy" id="703"/>
    <lineage>
        <taxon>Bacteria</taxon>
        <taxon>Pseudomonadati</taxon>
        <taxon>Pseudomonadota</taxon>
        <taxon>Gammaproteobacteria</taxon>
        <taxon>Enterobacterales</taxon>
        <taxon>Enterobacteriaceae</taxon>
        <taxon>Plesiomonas</taxon>
    </lineage>
</organism>
<dbReference type="Proteomes" id="UP000664658">
    <property type="component" value="Unassembled WGS sequence"/>
</dbReference>
<dbReference type="SUPFAM" id="SSF53098">
    <property type="entry name" value="Ribonuclease H-like"/>
    <property type="match status" value="1"/>
</dbReference>
<evidence type="ECO:0000313" key="3">
    <source>
        <dbReference type="EMBL" id="MBO1109773.1"/>
    </source>
</evidence>
<sequence>MGLLQRLWLQHRFRHSEHAQLFAPPLPDEWVALDFETTGLNPQRAEIVAIGALRIRHNHILLSESLNLRLTPPASLQADSVVIHQLRHQDLQQGCSIEQALAQLLAFIGNRPLVGYHIRYDAHILNRYCRELYGFSLPHQQIEVSTLYHDRVFHQLPDALIDLGLDNICRHLGLPLLAKHDALNDALTAALIFLRLRYGSRISHPKV</sequence>
<dbReference type="GO" id="GO:0006259">
    <property type="term" value="P:DNA metabolic process"/>
    <property type="evidence" value="ECO:0007669"/>
    <property type="project" value="UniProtKB-ARBA"/>
</dbReference>
<accession>A0A8I1W9E6</accession>